<sequence length="90" mass="10017">MADTYRITVTTKSGETHEGLMNRSQPEMVNGFIGVAREDGAWVYLAPDDVLKMEYVPEPLKEVEPEPKPETETEQSAPADETDSAEETTE</sequence>
<feature type="region of interest" description="Disordered" evidence="1">
    <location>
        <begin position="57"/>
        <end position="90"/>
    </location>
</feature>
<proteinExistence type="predicted"/>
<organism evidence="2 3">
    <name type="scientific">Mixta hanseatica</name>
    <dbReference type="NCBI Taxonomy" id="2872648"/>
    <lineage>
        <taxon>Bacteria</taxon>
        <taxon>Pseudomonadati</taxon>
        <taxon>Pseudomonadota</taxon>
        <taxon>Gammaproteobacteria</taxon>
        <taxon>Enterobacterales</taxon>
        <taxon>Erwiniaceae</taxon>
        <taxon>Mixta</taxon>
    </lineage>
</organism>
<evidence type="ECO:0000313" key="3">
    <source>
        <dbReference type="Proteomes" id="UP001056635"/>
    </source>
</evidence>
<accession>A0ABY4RBR2</accession>
<evidence type="ECO:0000256" key="1">
    <source>
        <dbReference type="SAM" id="MobiDB-lite"/>
    </source>
</evidence>
<keyword evidence="3" id="KW-1185">Reference proteome</keyword>
<gene>
    <name evidence="2" type="ORF">K6958_06330</name>
</gene>
<evidence type="ECO:0000313" key="2">
    <source>
        <dbReference type="EMBL" id="UQY45290.1"/>
    </source>
</evidence>
<dbReference type="EMBL" id="CP082904">
    <property type="protein sequence ID" value="UQY45290.1"/>
    <property type="molecule type" value="Genomic_DNA"/>
</dbReference>
<protein>
    <submittedName>
        <fullName evidence="2">Uncharacterized protein</fullName>
    </submittedName>
</protein>
<reference evidence="2" key="1">
    <citation type="submission" date="2021-09" db="EMBL/GenBank/DDBJ databases">
        <title>First case of bloodstream infection caused by Mixta hanseatica sp. nov., a member of the Erwiniaceae family.</title>
        <authorList>
            <person name="Both A."/>
            <person name="Huang J."/>
            <person name="Wenzel P."/>
            <person name="Aepfelbacher M."/>
            <person name="Rohde H."/>
            <person name="Christner M."/>
            <person name="Hentschke M."/>
        </authorList>
    </citation>
    <scope>NUCLEOTIDE SEQUENCE</scope>
    <source>
        <strain evidence="2">X22927</strain>
    </source>
</reference>
<feature type="compositionally biased region" description="Basic and acidic residues" evidence="1">
    <location>
        <begin position="59"/>
        <end position="71"/>
    </location>
</feature>
<dbReference type="Proteomes" id="UP001056635">
    <property type="component" value="Chromosome"/>
</dbReference>
<name>A0ABY4RBR2_9GAMM</name>
<feature type="compositionally biased region" description="Acidic residues" evidence="1">
    <location>
        <begin position="80"/>
        <end position="90"/>
    </location>
</feature>